<dbReference type="AlphaFoldDB" id="A0A367KNI8"/>
<reference evidence="3 4" key="1">
    <citation type="journal article" date="2018" name="G3 (Bethesda)">
        <title>Phylogenetic and Phylogenomic Definition of Rhizopus Species.</title>
        <authorList>
            <person name="Gryganskyi A.P."/>
            <person name="Golan J."/>
            <person name="Dolatabadi S."/>
            <person name="Mondo S."/>
            <person name="Robb S."/>
            <person name="Idnurm A."/>
            <person name="Muszewska A."/>
            <person name="Steczkiewicz K."/>
            <person name="Masonjones S."/>
            <person name="Liao H.L."/>
            <person name="Gajdeczka M.T."/>
            <person name="Anike F."/>
            <person name="Vuek A."/>
            <person name="Anishchenko I.M."/>
            <person name="Voigt K."/>
            <person name="de Hoog G.S."/>
            <person name="Smith M.E."/>
            <person name="Heitman J."/>
            <person name="Vilgalys R."/>
            <person name="Stajich J.E."/>
        </authorList>
    </citation>
    <scope>NUCLEOTIDE SEQUENCE [LARGE SCALE GENOMIC DNA]</scope>
    <source>
        <strain evidence="3 4">LSU 92-RS-03</strain>
    </source>
</reference>
<dbReference type="InterPro" id="IPR000782">
    <property type="entry name" value="FAS1_domain"/>
</dbReference>
<dbReference type="STRING" id="4846.A0A367KNI8"/>
<dbReference type="InterPro" id="IPR036378">
    <property type="entry name" value="FAS1_dom_sf"/>
</dbReference>
<dbReference type="PANTHER" id="PTHR10900:SF77">
    <property type="entry name" value="FI19380P1"/>
    <property type="match status" value="1"/>
</dbReference>
<feature type="signal peptide" evidence="1">
    <location>
        <begin position="1"/>
        <end position="19"/>
    </location>
</feature>
<dbReference type="GO" id="GO:0005615">
    <property type="term" value="C:extracellular space"/>
    <property type="evidence" value="ECO:0007669"/>
    <property type="project" value="TreeGrafter"/>
</dbReference>
<dbReference type="PANTHER" id="PTHR10900">
    <property type="entry name" value="PERIOSTIN-RELATED"/>
    <property type="match status" value="1"/>
</dbReference>
<evidence type="ECO:0000313" key="4">
    <source>
        <dbReference type="Proteomes" id="UP000253551"/>
    </source>
</evidence>
<name>A0A367KNI8_RHIST</name>
<evidence type="ECO:0000259" key="2">
    <source>
        <dbReference type="PROSITE" id="PS50213"/>
    </source>
</evidence>
<gene>
    <name evidence="3" type="ORF">CU098_012636</name>
</gene>
<dbReference type="InterPro" id="IPR050904">
    <property type="entry name" value="Adhesion/Biosynth-related"/>
</dbReference>
<dbReference type="Gene3D" id="2.30.180.10">
    <property type="entry name" value="FAS1 domain"/>
    <property type="match status" value="2"/>
</dbReference>
<keyword evidence="1" id="KW-0732">Signal</keyword>
<dbReference type="SUPFAM" id="SSF82153">
    <property type="entry name" value="FAS1 domain"/>
    <property type="match status" value="2"/>
</dbReference>
<dbReference type="PROSITE" id="PS50213">
    <property type="entry name" value="FAS1"/>
    <property type="match status" value="2"/>
</dbReference>
<organism evidence="3 4">
    <name type="scientific">Rhizopus stolonifer</name>
    <name type="common">Rhizopus nigricans</name>
    <dbReference type="NCBI Taxonomy" id="4846"/>
    <lineage>
        <taxon>Eukaryota</taxon>
        <taxon>Fungi</taxon>
        <taxon>Fungi incertae sedis</taxon>
        <taxon>Mucoromycota</taxon>
        <taxon>Mucoromycotina</taxon>
        <taxon>Mucoromycetes</taxon>
        <taxon>Mucorales</taxon>
        <taxon>Mucorineae</taxon>
        <taxon>Rhizopodaceae</taxon>
        <taxon>Rhizopus</taxon>
    </lineage>
</organism>
<comment type="caution">
    <text evidence="3">The sequence shown here is derived from an EMBL/GenBank/DDBJ whole genome shotgun (WGS) entry which is preliminary data.</text>
</comment>
<evidence type="ECO:0000313" key="3">
    <source>
        <dbReference type="EMBL" id="RCI03739.1"/>
    </source>
</evidence>
<protein>
    <recommendedName>
        <fullName evidence="2">FAS1 domain-containing protein</fullName>
    </recommendedName>
</protein>
<sequence length="358" mass="38665">MQLLKVISLTLLGVSFASAQNSSAPLGDNSKTLTQLLTTPNNNFGVDKFVALLTSDPGYAPIIQLLNSTDNNFTAFIPNDRAITRLSSMYKSYARKQNMTAHGDYPPANFSISNITAADIVTYHVANGSYQLSNFTWNANAIPSLLNNPELDPLGNGLPLLVTSNVTAERIANSSWFNYNRQYLKYQVGNGLKGANVRVKDVGASNGWANVIDSVLMPPGKPSTVLSNDSDTKILFNLVKQHPDLVNTLNNGSNFTLLAPNNNALRGVDFKSLSNDTIKSIILTHVIPGIYYSSNISLAAAQNNGNISVSTLNNYTLPISVNGSRILINDTARVVDPNVLFNNGVMHVINKLLMPPPA</sequence>
<accession>A0A367KNI8</accession>
<keyword evidence="4" id="KW-1185">Reference proteome</keyword>
<evidence type="ECO:0000256" key="1">
    <source>
        <dbReference type="SAM" id="SignalP"/>
    </source>
</evidence>
<proteinExistence type="predicted"/>
<feature type="domain" description="FAS1" evidence="2">
    <location>
        <begin position="219"/>
        <end position="353"/>
    </location>
</feature>
<feature type="chain" id="PRO_5016778039" description="FAS1 domain-containing protein" evidence="1">
    <location>
        <begin position="20"/>
        <end position="358"/>
    </location>
</feature>
<dbReference type="Pfam" id="PF02469">
    <property type="entry name" value="Fasciclin"/>
    <property type="match status" value="2"/>
</dbReference>
<dbReference type="EMBL" id="PJQM01000911">
    <property type="protein sequence ID" value="RCI03739.1"/>
    <property type="molecule type" value="Genomic_DNA"/>
</dbReference>
<feature type="domain" description="FAS1" evidence="2">
    <location>
        <begin position="33"/>
        <end position="216"/>
    </location>
</feature>
<dbReference type="Proteomes" id="UP000253551">
    <property type="component" value="Unassembled WGS sequence"/>
</dbReference>
<dbReference type="OrthoDB" id="286301at2759"/>
<dbReference type="SMART" id="SM00554">
    <property type="entry name" value="FAS1"/>
    <property type="match status" value="2"/>
</dbReference>